<keyword evidence="7" id="KW-0547">Nucleotide-binding</keyword>
<evidence type="ECO:0000313" key="15">
    <source>
        <dbReference type="Proteomes" id="UP000253941"/>
    </source>
</evidence>
<dbReference type="PROSITE" id="PS50928">
    <property type="entry name" value="ABC_TM1"/>
    <property type="match status" value="1"/>
</dbReference>
<dbReference type="SUPFAM" id="SSF161098">
    <property type="entry name" value="MetI-like"/>
    <property type="match status" value="1"/>
</dbReference>
<keyword evidence="6 11" id="KW-0812">Transmembrane</keyword>
<name>A0A369T714_9PROT</name>
<feature type="transmembrane region" description="Helical" evidence="11">
    <location>
        <begin position="29"/>
        <end position="50"/>
    </location>
</feature>
<evidence type="ECO:0000256" key="10">
    <source>
        <dbReference type="ARBA" id="ARBA00023136"/>
    </source>
</evidence>
<dbReference type="GO" id="GO:0015833">
    <property type="term" value="P:peptide transport"/>
    <property type="evidence" value="ECO:0007669"/>
    <property type="project" value="InterPro"/>
</dbReference>
<dbReference type="InterPro" id="IPR003439">
    <property type="entry name" value="ABC_transporter-like_ATP-bd"/>
</dbReference>
<accession>A0A369T714</accession>
<dbReference type="GO" id="GO:0005524">
    <property type="term" value="F:ATP binding"/>
    <property type="evidence" value="ECO:0007669"/>
    <property type="project" value="UniProtKB-KW"/>
</dbReference>
<dbReference type="NCBIfam" id="TIGR01727">
    <property type="entry name" value="oligo_HPY"/>
    <property type="match status" value="1"/>
</dbReference>
<dbReference type="EMBL" id="QPMH01000022">
    <property type="protein sequence ID" value="RDD60662.1"/>
    <property type="molecule type" value="Genomic_DNA"/>
</dbReference>
<dbReference type="SMART" id="SM00382">
    <property type="entry name" value="AAA"/>
    <property type="match status" value="1"/>
</dbReference>
<evidence type="ECO:0000256" key="9">
    <source>
        <dbReference type="ARBA" id="ARBA00022989"/>
    </source>
</evidence>
<feature type="transmembrane region" description="Helical" evidence="11">
    <location>
        <begin position="204"/>
        <end position="225"/>
    </location>
</feature>
<dbReference type="AlphaFoldDB" id="A0A369T714"/>
<dbReference type="Pfam" id="PF12911">
    <property type="entry name" value="OppC_N"/>
    <property type="match status" value="1"/>
</dbReference>
<feature type="transmembrane region" description="Helical" evidence="11">
    <location>
        <begin position="254"/>
        <end position="280"/>
    </location>
</feature>
<dbReference type="InterPro" id="IPR025966">
    <property type="entry name" value="OppC_N"/>
</dbReference>
<dbReference type="InterPro" id="IPR017871">
    <property type="entry name" value="ABC_transporter-like_CS"/>
</dbReference>
<dbReference type="InterPro" id="IPR013563">
    <property type="entry name" value="Oligopep_ABC_C"/>
</dbReference>
<dbReference type="InterPro" id="IPR035906">
    <property type="entry name" value="MetI-like_sf"/>
</dbReference>
<keyword evidence="15" id="KW-1185">Reference proteome</keyword>
<sequence length="643" mass="68488">MTAIAQRASGRRRRSGRPGIWARLSRNHLAVVGLGIVAGMCVLALMTPLLPLADPNATDLAARLKRPFTDGHLLGTDQLGRDMLSRILWGARVSIAVGAVATIVAATIGSLIGIVAGFYGRWLDNTLMRGVDMLMAFPYMLLALAIVAALGPGLLNALFAIAIVNIPFFARSVRGVTISLVRLEYVDAARMSGLGNGRILFSEILPNVVPVIVVTMSTTLGWMILETAGLSFLGLGAQPPQADLGSMLGDGRKLAITAPHVATIPGLVILVLVIGINLLGDGIRDVLDPRLKSGALSRPRAMTEVAPAAMSQPERSAHSNAALALDRLSTEFRIGHDVYHATRDISFQVAPGECVGIVGESGSGKSVTAMSVLGLVPTPPGLIAGGQVVYQEENLLAAPLPRLQQVRGGQIAYVFQDPLTTLNPLYTVGDQIAETVERHQGLSRRDAWQRAVELMESVHIPDAAGRARAYPHELSGGMRQRIVIAMALANDPDVIIADEPTTALDVTIQAQVLKLLDELRRKHNAALVFITHDFGVVSEICDHVQVMYAGEVVESGRVQDVFERPLHPYTRRLMSCIPQLGRGRNPIAAIPGLPPAVNDLPPGCPFAPRCDVATAACTPRPISLAPHGEGREVRCIRPGESPA</sequence>
<evidence type="ECO:0000256" key="1">
    <source>
        <dbReference type="ARBA" id="ARBA00004417"/>
    </source>
</evidence>
<proteinExistence type="inferred from homology"/>
<dbReference type="InterPro" id="IPR000515">
    <property type="entry name" value="MetI-like"/>
</dbReference>
<evidence type="ECO:0000259" key="13">
    <source>
        <dbReference type="PROSITE" id="PS50928"/>
    </source>
</evidence>
<gene>
    <name evidence="14" type="ORF">DRB17_17080</name>
</gene>
<evidence type="ECO:0000256" key="6">
    <source>
        <dbReference type="ARBA" id="ARBA00022692"/>
    </source>
</evidence>
<dbReference type="InterPro" id="IPR003593">
    <property type="entry name" value="AAA+_ATPase"/>
</dbReference>
<dbReference type="GO" id="GO:0005886">
    <property type="term" value="C:plasma membrane"/>
    <property type="evidence" value="ECO:0007669"/>
    <property type="project" value="UniProtKB-SubCell"/>
</dbReference>
<dbReference type="RefSeq" id="WP_114583439.1">
    <property type="nucleotide sequence ID" value="NZ_QPMH01000022.1"/>
</dbReference>
<dbReference type="Pfam" id="PF00528">
    <property type="entry name" value="BPD_transp_1"/>
    <property type="match status" value="1"/>
</dbReference>
<feature type="domain" description="ABC transporter" evidence="12">
    <location>
        <begin position="323"/>
        <end position="574"/>
    </location>
</feature>
<dbReference type="GO" id="GO:0055085">
    <property type="term" value="P:transmembrane transport"/>
    <property type="evidence" value="ECO:0007669"/>
    <property type="project" value="InterPro"/>
</dbReference>
<dbReference type="FunFam" id="3.40.50.300:FF:000016">
    <property type="entry name" value="Oligopeptide ABC transporter ATP-binding component"/>
    <property type="match status" value="1"/>
</dbReference>
<dbReference type="GO" id="GO:0016887">
    <property type="term" value="F:ATP hydrolysis activity"/>
    <property type="evidence" value="ECO:0007669"/>
    <property type="project" value="InterPro"/>
</dbReference>
<evidence type="ECO:0000256" key="5">
    <source>
        <dbReference type="ARBA" id="ARBA00022475"/>
    </source>
</evidence>
<keyword evidence="9 11" id="KW-1133">Transmembrane helix</keyword>
<evidence type="ECO:0000256" key="2">
    <source>
        <dbReference type="ARBA" id="ARBA00004651"/>
    </source>
</evidence>
<dbReference type="CDD" id="cd06261">
    <property type="entry name" value="TM_PBP2"/>
    <property type="match status" value="1"/>
</dbReference>
<evidence type="ECO:0000313" key="14">
    <source>
        <dbReference type="EMBL" id="RDD60662.1"/>
    </source>
</evidence>
<comment type="similarity">
    <text evidence="11">Belongs to the binding-protein-dependent transport system permease family.</text>
</comment>
<keyword evidence="8" id="KW-0067">ATP-binding</keyword>
<feature type="domain" description="ABC transmembrane type-1" evidence="13">
    <location>
        <begin position="91"/>
        <end position="280"/>
    </location>
</feature>
<protein>
    <submittedName>
        <fullName evidence="14">ABC transporter permease subunit</fullName>
    </submittedName>
</protein>
<comment type="similarity">
    <text evidence="3">Belongs to the ABC transporter superfamily.</text>
</comment>
<organism evidence="14 15">
    <name type="scientific">Ferruginivarius sediminum</name>
    <dbReference type="NCBI Taxonomy" id="2661937"/>
    <lineage>
        <taxon>Bacteria</taxon>
        <taxon>Pseudomonadati</taxon>
        <taxon>Pseudomonadota</taxon>
        <taxon>Alphaproteobacteria</taxon>
        <taxon>Rhodospirillales</taxon>
        <taxon>Rhodospirillaceae</taxon>
        <taxon>Ferruginivarius</taxon>
    </lineage>
</organism>
<feature type="transmembrane region" description="Helical" evidence="11">
    <location>
        <begin position="93"/>
        <end position="119"/>
    </location>
</feature>
<dbReference type="CDD" id="cd03257">
    <property type="entry name" value="ABC_NikE_OppD_transporters"/>
    <property type="match status" value="1"/>
</dbReference>
<dbReference type="Pfam" id="PF00005">
    <property type="entry name" value="ABC_tran"/>
    <property type="match status" value="1"/>
</dbReference>
<evidence type="ECO:0000256" key="4">
    <source>
        <dbReference type="ARBA" id="ARBA00022448"/>
    </source>
</evidence>
<dbReference type="PANTHER" id="PTHR43297">
    <property type="entry name" value="OLIGOPEPTIDE TRANSPORT ATP-BINDING PROTEIN APPD"/>
    <property type="match status" value="1"/>
</dbReference>
<evidence type="ECO:0000256" key="8">
    <source>
        <dbReference type="ARBA" id="ARBA00022840"/>
    </source>
</evidence>
<dbReference type="Gene3D" id="1.10.3720.10">
    <property type="entry name" value="MetI-like"/>
    <property type="match status" value="1"/>
</dbReference>
<evidence type="ECO:0000256" key="7">
    <source>
        <dbReference type="ARBA" id="ARBA00022741"/>
    </source>
</evidence>
<keyword evidence="4 11" id="KW-0813">Transport</keyword>
<keyword evidence="10 11" id="KW-0472">Membrane</keyword>
<evidence type="ECO:0000256" key="11">
    <source>
        <dbReference type="RuleBase" id="RU363032"/>
    </source>
</evidence>
<dbReference type="PROSITE" id="PS50893">
    <property type="entry name" value="ABC_TRANSPORTER_2"/>
    <property type="match status" value="1"/>
</dbReference>
<dbReference type="PROSITE" id="PS00211">
    <property type="entry name" value="ABC_TRANSPORTER_1"/>
    <property type="match status" value="1"/>
</dbReference>
<dbReference type="Gene3D" id="3.40.50.300">
    <property type="entry name" value="P-loop containing nucleotide triphosphate hydrolases"/>
    <property type="match status" value="1"/>
</dbReference>
<dbReference type="Proteomes" id="UP000253941">
    <property type="component" value="Unassembled WGS sequence"/>
</dbReference>
<reference evidence="14 15" key="1">
    <citation type="submission" date="2018-07" db="EMBL/GenBank/DDBJ databases">
        <title>Venubactetium sediminum gen. nov., sp. nov., isolated from a marine solar saltern.</title>
        <authorList>
            <person name="Wang S."/>
        </authorList>
    </citation>
    <scope>NUCLEOTIDE SEQUENCE [LARGE SCALE GENOMIC DNA]</scope>
    <source>
        <strain evidence="14 15">WD2A32</strain>
    </source>
</reference>
<dbReference type="Pfam" id="PF08352">
    <property type="entry name" value="oligo_HPY"/>
    <property type="match status" value="1"/>
</dbReference>
<keyword evidence="5" id="KW-1003">Cell membrane</keyword>
<dbReference type="SUPFAM" id="SSF52540">
    <property type="entry name" value="P-loop containing nucleoside triphosphate hydrolases"/>
    <property type="match status" value="1"/>
</dbReference>
<evidence type="ECO:0000259" key="12">
    <source>
        <dbReference type="PROSITE" id="PS50893"/>
    </source>
</evidence>
<dbReference type="InterPro" id="IPR027417">
    <property type="entry name" value="P-loop_NTPase"/>
</dbReference>
<dbReference type="PANTHER" id="PTHR43297:SF2">
    <property type="entry name" value="DIPEPTIDE TRANSPORT ATP-BINDING PROTEIN DPPD"/>
    <property type="match status" value="1"/>
</dbReference>
<dbReference type="InterPro" id="IPR050388">
    <property type="entry name" value="ABC_Ni/Peptide_Import"/>
</dbReference>
<comment type="caution">
    <text evidence="14">The sequence shown here is derived from an EMBL/GenBank/DDBJ whole genome shotgun (WGS) entry which is preliminary data.</text>
</comment>
<evidence type="ECO:0000256" key="3">
    <source>
        <dbReference type="ARBA" id="ARBA00005417"/>
    </source>
</evidence>
<comment type="subcellular location">
    <subcellularLocation>
        <location evidence="1">Cell inner membrane</location>
        <topology evidence="1">Peripheral membrane protein</topology>
    </subcellularLocation>
    <subcellularLocation>
        <location evidence="2 11">Cell membrane</location>
        <topology evidence="2 11">Multi-pass membrane protein</topology>
    </subcellularLocation>
</comment>